<dbReference type="EMBL" id="LNFO01002157">
    <property type="protein sequence ID" value="KUF86880.1"/>
    <property type="molecule type" value="Genomic_DNA"/>
</dbReference>
<dbReference type="Proteomes" id="UP000052943">
    <property type="component" value="Unassembled WGS sequence"/>
</dbReference>
<proteinExistence type="predicted"/>
<evidence type="ECO:0000313" key="2">
    <source>
        <dbReference type="Proteomes" id="UP000052943"/>
    </source>
</evidence>
<sequence length="122" mass="13766">MTESRSWDFTDEKDLALIRQALVIAPFFSHEDALAATLVANESSPRESLSGKTANGRFDKLLKAHREHATEAAMLSGVSEDESEKVVILDEIIALIDDHAARQRLKRRPRVSNVNSKKRPRW</sequence>
<reference evidence="1 2" key="1">
    <citation type="submission" date="2015-11" db="EMBL/GenBank/DDBJ databases">
        <title>Genomes and virulence difference between two physiological races of Phytophthora nicotianae.</title>
        <authorList>
            <person name="Liu H."/>
            <person name="Ma X."/>
            <person name="Yu H."/>
            <person name="Fang D."/>
            <person name="Li Y."/>
            <person name="Wang X."/>
            <person name="Wang W."/>
            <person name="Dong Y."/>
            <person name="Xiao B."/>
        </authorList>
    </citation>
    <scope>NUCLEOTIDE SEQUENCE [LARGE SCALE GENOMIC DNA]</scope>
    <source>
        <strain evidence="2">race 0</strain>
    </source>
</reference>
<organism evidence="1 2">
    <name type="scientific">Phytophthora nicotianae</name>
    <name type="common">Potato buckeye rot agent</name>
    <name type="synonym">Phytophthora parasitica</name>
    <dbReference type="NCBI Taxonomy" id="4792"/>
    <lineage>
        <taxon>Eukaryota</taxon>
        <taxon>Sar</taxon>
        <taxon>Stramenopiles</taxon>
        <taxon>Oomycota</taxon>
        <taxon>Peronosporomycetes</taxon>
        <taxon>Peronosporales</taxon>
        <taxon>Peronosporaceae</taxon>
        <taxon>Phytophthora</taxon>
    </lineage>
</organism>
<accession>A0A0W8CRK3</accession>
<comment type="caution">
    <text evidence="1">The sequence shown here is derived from an EMBL/GenBank/DDBJ whole genome shotgun (WGS) entry which is preliminary data.</text>
</comment>
<dbReference type="AlphaFoldDB" id="A0A0W8CRK3"/>
<name>A0A0W8CRK3_PHYNI</name>
<evidence type="ECO:0000313" key="1">
    <source>
        <dbReference type="EMBL" id="KUF86880.1"/>
    </source>
</evidence>
<protein>
    <submittedName>
        <fullName evidence="1">Uncharacterized protein</fullName>
    </submittedName>
</protein>
<dbReference type="OrthoDB" id="111587at2759"/>
<gene>
    <name evidence="1" type="ORF">AM587_10004297</name>
</gene>